<dbReference type="SUPFAM" id="SSF53474">
    <property type="entry name" value="alpha/beta-Hydrolases"/>
    <property type="match status" value="1"/>
</dbReference>
<dbReference type="AlphaFoldDB" id="A0A098E8X1"/>
<dbReference type="InterPro" id="IPR051044">
    <property type="entry name" value="MAG_DAG_Lipase"/>
</dbReference>
<dbReference type="EMBL" id="CCXY01000052">
    <property type="protein sequence ID" value="CEG11430.1"/>
    <property type="molecule type" value="Genomic_DNA"/>
</dbReference>
<proteinExistence type="predicted"/>
<reference evidence="2" key="1">
    <citation type="submission" date="2014-09" db="EMBL/GenBank/DDBJ databases">
        <authorList>
            <person name="Probst J Alexander"/>
        </authorList>
    </citation>
    <scope>NUCLEOTIDE SEQUENCE</scope>
</reference>
<dbReference type="InterPro" id="IPR022742">
    <property type="entry name" value="Hydrolase_4"/>
</dbReference>
<dbReference type="Pfam" id="PF12146">
    <property type="entry name" value="Hydrolase_4"/>
    <property type="match status" value="1"/>
</dbReference>
<evidence type="ECO:0000259" key="1">
    <source>
        <dbReference type="Pfam" id="PF12146"/>
    </source>
</evidence>
<dbReference type="GO" id="GO:0004622">
    <property type="term" value="F:phosphatidylcholine lysophospholipase activity"/>
    <property type="evidence" value="ECO:0007669"/>
    <property type="project" value="UniProtKB-EC"/>
</dbReference>
<sequence>MIHPRGTGYSEGKRGDILDFSDFIEDYVEIIKGDKSYQDSKQKIILYGHSMSCAVALVGADKLQKIDGLILVNPPYKQKSAEGMSPSIGDYLKYIGYYIFAPHTPIVNMAGDPSIIENENDRRESELRNNDPLLVKYFSMHYMLESKKVMDAMVKYARQADYPLLLLYGKNDMIVDKAGCDQIFEAWKNPNKNYEIINEGSHGKSTVLKGAEIIINWIDRI</sequence>
<protein>
    <submittedName>
        <fullName evidence="2">Lysophospholipase</fullName>
        <ecNumber evidence="2">3.1.1.5</ecNumber>
    </submittedName>
</protein>
<dbReference type="InterPro" id="IPR029058">
    <property type="entry name" value="AB_hydrolase_fold"/>
</dbReference>
<dbReference type="EC" id="3.1.1.5" evidence="2"/>
<feature type="domain" description="Serine aminopeptidase S33" evidence="1">
    <location>
        <begin position="5"/>
        <end position="202"/>
    </location>
</feature>
<gene>
    <name evidence="2" type="ORF">MSIBF_A1450004</name>
</gene>
<evidence type="ECO:0000313" key="2">
    <source>
        <dbReference type="EMBL" id="CEG11430.1"/>
    </source>
</evidence>
<name>A0A098E8X1_9ZZZZ</name>
<accession>A0A098E8X1</accession>
<keyword evidence="2" id="KW-0378">Hydrolase</keyword>
<dbReference type="PANTHER" id="PTHR11614">
    <property type="entry name" value="PHOSPHOLIPASE-RELATED"/>
    <property type="match status" value="1"/>
</dbReference>
<dbReference type="Gene3D" id="3.40.50.1820">
    <property type="entry name" value="alpha/beta hydrolase"/>
    <property type="match status" value="1"/>
</dbReference>
<organism evidence="2">
    <name type="scientific">groundwater metagenome</name>
    <dbReference type="NCBI Taxonomy" id="717931"/>
    <lineage>
        <taxon>unclassified sequences</taxon>
        <taxon>metagenomes</taxon>
        <taxon>ecological metagenomes</taxon>
    </lineage>
</organism>